<evidence type="ECO:0000259" key="2">
    <source>
        <dbReference type="PROSITE" id="PS50943"/>
    </source>
</evidence>
<comment type="caution">
    <text evidence="3">The sequence shown here is derived from an EMBL/GenBank/DDBJ whole genome shotgun (WGS) entry which is preliminary data.</text>
</comment>
<dbReference type="Proteomes" id="UP000614047">
    <property type="component" value="Unassembled WGS sequence"/>
</dbReference>
<dbReference type="RefSeq" id="WP_197009411.1">
    <property type="nucleotide sequence ID" value="NZ_BAABES010000013.1"/>
</dbReference>
<dbReference type="AlphaFoldDB" id="A0A931GH33"/>
<dbReference type="SUPFAM" id="SSF47413">
    <property type="entry name" value="lambda repressor-like DNA-binding domains"/>
    <property type="match status" value="1"/>
</dbReference>
<keyword evidence="1" id="KW-0238">DNA-binding</keyword>
<keyword evidence="4" id="KW-1185">Reference proteome</keyword>
<dbReference type="PANTHER" id="PTHR46797">
    <property type="entry name" value="HTH-TYPE TRANSCRIPTIONAL REGULATOR"/>
    <property type="match status" value="1"/>
</dbReference>
<accession>A0A931GH33</accession>
<feature type="domain" description="HTH cro/C1-type" evidence="2">
    <location>
        <begin position="10"/>
        <end position="65"/>
    </location>
</feature>
<dbReference type="InterPro" id="IPR050807">
    <property type="entry name" value="TransReg_Diox_bact_type"/>
</dbReference>
<organism evidence="3 4">
    <name type="scientific">Actinomadura viridis</name>
    <dbReference type="NCBI Taxonomy" id="58110"/>
    <lineage>
        <taxon>Bacteria</taxon>
        <taxon>Bacillati</taxon>
        <taxon>Actinomycetota</taxon>
        <taxon>Actinomycetes</taxon>
        <taxon>Streptosporangiales</taxon>
        <taxon>Thermomonosporaceae</taxon>
        <taxon>Actinomadura</taxon>
    </lineage>
</organism>
<proteinExistence type="predicted"/>
<dbReference type="Gene3D" id="1.25.40.10">
    <property type="entry name" value="Tetratricopeptide repeat domain"/>
    <property type="match status" value="1"/>
</dbReference>
<reference evidence="3" key="1">
    <citation type="submission" date="2020-11" db="EMBL/GenBank/DDBJ databases">
        <title>Sequencing the genomes of 1000 actinobacteria strains.</title>
        <authorList>
            <person name="Klenk H.-P."/>
        </authorList>
    </citation>
    <scope>NUCLEOTIDE SEQUENCE</scope>
    <source>
        <strain evidence="3">DSM 43175</strain>
    </source>
</reference>
<dbReference type="GO" id="GO:0003700">
    <property type="term" value="F:DNA-binding transcription factor activity"/>
    <property type="evidence" value="ECO:0007669"/>
    <property type="project" value="TreeGrafter"/>
</dbReference>
<name>A0A931GH33_9ACTN</name>
<dbReference type="InterPro" id="IPR011990">
    <property type="entry name" value="TPR-like_helical_dom_sf"/>
</dbReference>
<evidence type="ECO:0000313" key="3">
    <source>
        <dbReference type="EMBL" id="MBG6086402.1"/>
    </source>
</evidence>
<dbReference type="EMBL" id="JADOUA010000001">
    <property type="protein sequence ID" value="MBG6086402.1"/>
    <property type="molecule type" value="Genomic_DNA"/>
</dbReference>
<dbReference type="InterPro" id="IPR001387">
    <property type="entry name" value="Cro/C1-type_HTH"/>
</dbReference>
<dbReference type="Gene3D" id="1.10.260.40">
    <property type="entry name" value="lambda repressor-like DNA-binding domains"/>
    <property type="match status" value="1"/>
</dbReference>
<sequence>MGTRNIGQRLQEWRKRRGLTQRELAALAGVSLSLVRKLEQGEREDARLETLRKFASALNISTSALIEISDPMASPSTGTATGRWESVRRALHGLETDEIAEPPTSDGVARSLASAMPLFAGDRYSQLATALPPMLRDAAALGREGRVVRARLLHHTGWLLTQTRQFELADLALRRALDDASDRLDAAATINTLAWLLIRQGRLSEAIGLAAEWADEVEPRMSRATVAELSTWGWLLVRLSAAAVRDNRPGEAEDAIRLARAAAVAMGGEYSPAGDFLRAFGPLTVAMKRTENAMVEDKPDQVLAMAQRIPVGDLRPTSNNRNRHLLDVAKARVQLRQHAEAFELLQGIRHEAPQWTTNQRYARDIFGQIVARRRTLTPDMREFADFIQLPV</sequence>
<dbReference type="CDD" id="cd00093">
    <property type="entry name" value="HTH_XRE"/>
    <property type="match status" value="1"/>
</dbReference>
<evidence type="ECO:0000256" key="1">
    <source>
        <dbReference type="ARBA" id="ARBA00023125"/>
    </source>
</evidence>
<protein>
    <submittedName>
        <fullName evidence="3">Transcriptional regulator with XRE-family HTH domain</fullName>
    </submittedName>
</protein>
<dbReference type="GO" id="GO:0003677">
    <property type="term" value="F:DNA binding"/>
    <property type="evidence" value="ECO:0007669"/>
    <property type="project" value="UniProtKB-KW"/>
</dbReference>
<evidence type="ECO:0000313" key="4">
    <source>
        <dbReference type="Proteomes" id="UP000614047"/>
    </source>
</evidence>
<dbReference type="Pfam" id="PF01381">
    <property type="entry name" value="HTH_3"/>
    <property type="match status" value="1"/>
</dbReference>
<gene>
    <name evidence="3" type="ORF">IW256_000515</name>
</gene>
<dbReference type="SMART" id="SM00530">
    <property type="entry name" value="HTH_XRE"/>
    <property type="match status" value="1"/>
</dbReference>
<dbReference type="SUPFAM" id="SSF48452">
    <property type="entry name" value="TPR-like"/>
    <property type="match status" value="1"/>
</dbReference>
<dbReference type="PANTHER" id="PTHR46797:SF1">
    <property type="entry name" value="METHYLPHOSPHONATE SYNTHASE"/>
    <property type="match status" value="1"/>
</dbReference>
<dbReference type="PROSITE" id="PS50943">
    <property type="entry name" value="HTH_CROC1"/>
    <property type="match status" value="1"/>
</dbReference>
<dbReference type="InterPro" id="IPR010982">
    <property type="entry name" value="Lambda_DNA-bd_dom_sf"/>
</dbReference>
<dbReference type="GO" id="GO:0005829">
    <property type="term" value="C:cytosol"/>
    <property type="evidence" value="ECO:0007669"/>
    <property type="project" value="TreeGrafter"/>
</dbReference>